<dbReference type="AlphaFoldDB" id="J3NHZ2"/>
<accession>J3NHZ2</accession>
<gene>
    <name evidence="4" type="primary">20341336</name>
    <name evidence="3" type="ORF">GGTG_00878</name>
</gene>
<keyword evidence="5" id="KW-1185">Reference proteome</keyword>
<protein>
    <submittedName>
        <fullName evidence="3 4">Uncharacterized protein</fullName>
    </submittedName>
</protein>
<dbReference type="EMBL" id="GL385395">
    <property type="protein sequence ID" value="EJT80885.1"/>
    <property type="molecule type" value="Genomic_DNA"/>
</dbReference>
<feature type="compositionally biased region" description="Basic and acidic residues" evidence="1">
    <location>
        <begin position="93"/>
        <end position="113"/>
    </location>
</feature>
<dbReference type="VEuPathDB" id="FungiDB:GGTG_00878"/>
<name>J3NHZ2_GAET3</name>
<evidence type="ECO:0000313" key="5">
    <source>
        <dbReference type="Proteomes" id="UP000006039"/>
    </source>
</evidence>
<keyword evidence="2" id="KW-1133">Transmembrane helix</keyword>
<reference evidence="3" key="2">
    <citation type="submission" date="2010-07" db="EMBL/GenBank/DDBJ databases">
        <authorList>
            <consortium name="The Broad Institute Genome Sequencing Platform"/>
            <consortium name="Broad Institute Genome Sequencing Center for Infectious Disease"/>
            <person name="Ma L.-J."/>
            <person name="Dead R."/>
            <person name="Young S."/>
            <person name="Zeng Q."/>
            <person name="Koehrsen M."/>
            <person name="Alvarado L."/>
            <person name="Berlin A."/>
            <person name="Chapman S.B."/>
            <person name="Chen Z."/>
            <person name="Freedman E."/>
            <person name="Gellesch M."/>
            <person name="Goldberg J."/>
            <person name="Griggs A."/>
            <person name="Gujja S."/>
            <person name="Heilman E.R."/>
            <person name="Heiman D."/>
            <person name="Hepburn T."/>
            <person name="Howarth C."/>
            <person name="Jen D."/>
            <person name="Larson L."/>
            <person name="Mehta T."/>
            <person name="Neiman D."/>
            <person name="Pearson M."/>
            <person name="Roberts A."/>
            <person name="Saif S."/>
            <person name="Shea T."/>
            <person name="Shenoy N."/>
            <person name="Sisk P."/>
            <person name="Stolte C."/>
            <person name="Sykes S."/>
            <person name="Walk T."/>
            <person name="White J."/>
            <person name="Yandava C."/>
            <person name="Haas B."/>
            <person name="Nusbaum C."/>
            <person name="Birren B."/>
        </authorList>
    </citation>
    <scope>NUCLEOTIDE SEQUENCE</scope>
    <source>
        <strain evidence="3">R3-111a-1</strain>
    </source>
</reference>
<dbReference type="RefSeq" id="XP_009216894.1">
    <property type="nucleotide sequence ID" value="XM_009218630.1"/>
</dbReference>
<evidence type="ECO:0000313" key="3">
    <source>
        <dbReference type="EMBL" id="EJT80885.1"/>
    </source>
</evidence>
<organism evidence="3">
    <name type="scientific">Gaeumannomyces tritici (strain R3-111a-1)</name>
    <name type="common">Wheat and barley take-all root rot fungus</name>
    <name type="synonym">Gaeumannomyces graminis var. tritici</name>
    <dbReference type="NCBI Taxonomy" id="644352"/>
    <lineage>
        <taxon>Eukaryota</taxon>
        <taxon>Fungi</taxon>
        <taxon>Dikarya</taxon>
        <taxon>Ascomycota</taxon>
        <taxon>Pezizomycotina</taxon>
        <taxon>Sordariomycetes</taxon>
        <taxon>Sordariomycetidae</taxon>
        <taxon>Magnaporthales</taxon>
        <taxon>Magnaporthaceae</taxon>
        <taxon>Gaeumannomyces</taxon>
    </lineage>
</organism>
<feature type="compositionally biased region" description="Low complexity" evidence="1">
    <location>
        <begin position="128"/>
        <end position="140"/>
    </location>
</feature>
<evidence type="ECO:0000256" key="1">
    <source>
        <dbReference type="SAM" id="MobiDB-lite"/>
    </source>
</evidence>
<dbReference type="Proteomes" id="UP000006039">
    <property type="component" value="Unassembled WGS sequence"/>
</dbReference>
<proteinExistence type="predicted"/>
<reference evidence="4" key="4">
    <citation type="journal article" date="2015" name="G3 (Bethesda)">
        <title>Genome sequences of three phytopathogenic species of the Magnaporthaceae family of fungi.</title>
        <authorList>
            <person name="Okagaki L.H."/>
            <person name="Nunes C.C."/>
            <person name="Sailsbery J."/>
            <person name="Clay B."/>
            <person name="Brown D."/>
            <person name="John T."/>
            <person name="Oh Y."/>
            <person name="Young N."/>
            <person name="Fitzgerald M."/>
            <person name="Haas B.J."/>
            <person name="Zeng Q."/>
            <person name="Young S."/>
            <person name="Adiconis X."/>
            <person name="Fan L."/>
            <person name="Levin J.Z."/>
            <person name="Mitchell T.K."/>
            <person name="Okubara P.A."/>
            <person name="Farman M.L."/>
            <person name="Kohn L.M."/>
            <person name="Birren B."/>
            <person name="Ma L.-J."/>
            <person name="Dean R.A."/>
        </authorList>
    </citation>
    <scope>NUCLEOTIDE SEQUENCE</scope>
    <source>
        <strain evidence="4">R3-111a-1</strain>
    </source>
</reference>
<sequence length="150" mass="16029">MSTTSSHAFPLATETSIPDDTLGGDAAGASGSAKGALEITQGGMIAIIVIVSVVAVFGIASSVLFYLAKKREWKVRETIRKSAKRVVTALTPRRSEFPKSAKESRSGRLRLDDVPPTPRLRPEDLEKGLAPSGPRLSSPPRGKKSNFSRK</sequence>
<keyword evidence="2" id="KW-0812">Transmembrane</keyword>
<feature type="compositionally biased region" description="Basic residues" evidence="1">
    <location>
        <begin position="141"/>
        <end position="150"/>
    </location>
</feature>
<dbReference type="HOGENOM" id="CLU_121070_0_0_1"/>
<reference evidence="5" key="1">
    <citation type="submission" date="2010-07" db="EMBL/GenBank/DDBJ databases">
        <title>The genome sequence of Gaeumannomyces graminis var. tritici strain R3-111a-1.</title>
        <authorList>
            <consortium name="The Broad Institute Genome Sequencing Platform"/>
            <person name="Ma L.-J."/>
            <person name="Dead R."/>
            <person name="Young S."/>
            <person name="Zeng Q."/>
            <person name="Koehrsen M."/>
            <person name="Alvarado L."/>
            <person name="Berlin A."/>
            <person name="Chapman S.B."/>
            <person name="Chen Z."/>
            <person name="Freedman E."/>
            <person name="Gellesch M."/>
            <person name="Goldberg J."/>
            <person name="Griggs A."/>
            <person name="Gujja S."/>
            <person name="Heilman E.R."/>
            <person name="Heiman D."/>
            <person name="Hepburn T."/>
            <person name="Howarth C."/>
            <person name="Jen D."/>
            <person name="Larson L."/>
            <person name="Mehta T."/>
            <person name="Neiman D."/>
            <person name="Pearson M."/>
            <person name="Roberts A."/>
            <person name="Saif S."/>
            <person name="Shea T."/>
            <person name="Shenoy N."/>
            <person name="Sisk P."/>
            <person name="Stolte C."/>
            <person name="Sykes S."/>
            <person name="Walk T."/>
            <person name="White J."/>
            <person name="Yandava C."/>
            <person name="Haas B."/>
            <person name="Nusbaum C."/>
            <person name="Birren B."/>
        </authorList>
    </citation>
    <scope>NUCLEOTIDE SEQUENCE [LARGE SCALE GENOMIC DNA]</scope>
    <source>
        <strain evidence="5">R3-111a-1</strain>
    </source>
</reference>
<feature type="compositionally biased region" description="Polar residues" evidence="1">
    <location>
        <begin position="1"/>
        <end position="18"/>
    </location>
</feature>
<dbReference type="GeneID" id="20341336"/>
<feature type="region of interest" description="Disordered" evidence="1">
    <location>
        <begin position="1"/>
        <end position="28"/>
    </location>
</feature>
<feature type="transmembrane region" description="Helical" evidence="2">
    <location>
        <begin position="44"/>
        <end position="67"/>
    </location>
</feature>
<dbReference type="eggNOG" id="ENOG502T00Z">
    <property type="taxonomic scope" value="Eukaryota"/>
</dbReference>
<feature type="region of interest" description="Disordered" evidence="1">
    <location>
        <begin position="93"/>
        <end position="150"/>
    </location>
</feature>
<evidence type="ECO:0000313" key="4">
    <source>
        <dbReference type="EnsemblFungi" id="EJT80885"/>
    </source>
</evidence>
<reference evidence="4" key="5">
    <citation type="submission" date="2018-04" db="UniProtKB">
        <authorList>
            <consortium name="EnsemblFungi"/>
        </authorList>
    </citation>
    <scope>IDENTIFICATION</scope>
    <source>
        <strain evidence="4">R3-111a-1</strain>
    </source>
</reference>
<dbReference type="EnsemblFungi" id="EJT80885">
    <property type="protein sequence ID" value="EJT80885"/>
    <property type="gene ID" value="GGTG_00878"/>
</dbReference>
<keyword evidence="2" id="KW-0472">Membrane</keyword>
<reference evidence="3" key="3">
    <citation type="submission" date="2010-09" db="EMBL/GenBank/DDBJ databases">
        <title>Annotation of Gaeumannomyces graminis var. tritici R3-111a-1.</title>
        <authorList>
            <consortium name="The Broad Institute Genome Sequencing Platform"/>
            <person name="Ma L.-J."/>
            <person name="Dead R."/>
            <person name="Young S.K."/>
            <person name="Zeng Q."/>
            <person name="Gargeya S."/>
            <person name="Fitzgerald M."/>
            <person name="Haas B."/>
            <person name="Abouelleil A."/>
            <person name="Alvarado L."/>
            <person name="Arachchi H.M."/>
            <person name="Berlin A."/>
            <person name="Brown A."/>
            <person name="Chapman S.B."/>
            <person name="Chen Z."/>
            <person name="Dunbar C."/>
            <person name="Freedman E."/>
            <person name="Gearin G."/>
            <person name="Gellesch M."/>
            <person name="Goldberg J."/>
            <person name="Griggs A."/>
            <person name="Gujja S."/>
            <person name="Heiman D."/>
            <person name="Howarth C."/>
            <person name="Larson L."/>
            <person name="Lui A."/>
            <person name="MacDonald P.J.P."/>
            <person name="Mehta T."/>
            <person name="Montmayeur A."/>
            <person name="Murphy C."/>
            <person name="Neiman D."/>
            <person name="Pearson M."/>
            <person name="Priest M."/>
            <person name="Roberts A."/>
            <person name="Saif S."/>
            <person name="Shea T."/>
            <person name="Shenoy N."/>
            <person name="Sisk P."/>
            <person name="Stolte C."/>
            <person name="Sykes S."/>
            <person name="Yandava C."/>
            <person name="Wortman J."/>
            <person name="Nusbaum C."/>
            <person name="Birren B."/>
        </authorList>
    </citation>
    <scope>NUCLEOTIDE SEQUENCE</scope>
    <source>
        <strain evidence="3">R3-111a-1</strain>
    </source>
</reference>
<evidence type="ECO:0000256" key="2">
    <source>
        <dbReference type="SAM" id="Phobius"/>
    </source>
</evidence>